<dbReference type="AlphaFoldDB" id="A0A0S4M588"/>
<evidence type="ECO:0000256" key="1">
    <source>
        <dbReference type="SAM" id="Phobius"/>
    </source>
</evidence>
<dbReference type="OrthoDB" id="9906213at2"/>
<gene>
    <name evidence="2" type="ORF">Ark11_1260</name>
</gene>
<proteinExistence type="predicted"/>
<dbReference type="STRING" id="1561003.Ark11_1260"/>
<sequence length="175" mass="18466">MPISHTCLFQEYNECDLSGCSSDFDGCQDSSSLGLGGCSSLEVSCATSSSACCSSIDISCQSGSLRSHYSSVGSDVGALPDSSVSLGRSVETCSPIPTDMKLILFTIALLLFSMMLFSLLCFVSTNIPMVGSIHDNLKSVLLIMGSTVGIFCSIFILASISYYDARHSECKNNIA</sequence>
<protein>
    <submittedName>
        <fullName evidence="2">Putative membrane protein</fullName>
    </submittedName>
</protein>
<organism evidence="2 3">
    <name type="scientific">Candidatus Ichthyocystis hellenicum</name>
    <dbReference type="NCBI Taxonomy" id="1561003"/>
    <lineage>
        <taxon>Bacteria</taxon>
        <taxon>Pseudomonadati</taxon>
        <taxon>Pseudomonadota</taxon>
        <taxon>Betaproteobacteria</taxon>
        <taxon>Burkholderiales</taxon>
        <taxon>Candidatus Ichthyocystis</taxon>
    </lineage>
</organism>
<evidence type="ECO:0000313" key="2">
    <source>
        <dbReference type="EMBL" id="CUT18066.1"/>
    </source>
</evidence>
<accession>A0A0S4M588</accession>
<keyword evidence="1" id="KW-0812">Transmembrane</keyword>
<keyword evidence="3" id="KW-1185">Reference proteome</keyword>
<evidence type="ECO:0000313" key="3">
    <source>
        <dbReference type="Proteomes" id="UP000198651"/>
    </source>
</evidence>
<name>A0A0S4M588_9BURK</name>
<reference evidence="3" key="1">
    <citation type="submission" date="2015-11" db="EMBL/GenBank/DDBJ databases">
        <authorList>
            <person name="Seth-Smith H.M.B."/>
        </authorList>
    </citation>
    <scope>NUCLEOTIDE SEQUENCE [LARGE SCALE GENOMIC DNA]</scope>
    <source>
        <strain evidence="3">2013Ark11</strain>
    </source>
</reference>
<dbReference type="RefSeq" id="WP_092343210.1">
    <property type="nucleotide sequence ID" value="NZ_FLSL01000093.1"/>
</dbReference>
<feature type="transmembrane region" description="Helical" evidence="1">
    <location>
        <begin position="139"/>
        <end position="163"/>
    </location>
</feature>
<dbReference type="EMBL" id="LN906597">
    <property type="protein sequence ID" value="CUT18066.1"/>
    <property type="molecule type" value="Genomic_DNA"/>
</dbReference>
<dbReference type="Proteomes" id="UP000198651">
    <property type="component" value="Chromosome I"/>
</dbReference>
<feature type="transmembrane region" description="Helical" evidence="1">
    <location>
        <begin position="102"/>
        <end position="127"/>
    </location>
</feature>
<keyword evidence="1" id="KW-1133">Transmembrane helix</keyword>
<keyword evidence="1" id="KW-0472">Membrane</keyword>